<evidence type="ECO:0000256" key="1">
    <source>
        <dbReference type="SAM" id="SignalP"/>
    </source>
</evidence>
<reference evidence="3 4" key="1">
    <citation type="journal article" date="2018" name="Mol. Plant">
        <title>The genome of Artemisia annua provides insight into the evolution of Asteraceae family and artemisinin biosynthesis.</title>
        <authorList>
            <person name="Shen Q."/>
            <person name="Zhang L."/>
            <person name="Liao Z."/>
            <person name="Wang S."/>
            <person name="Yan T."/>
            <person name="Shi P."/>
            <person name="Liu M."/>
            <person name="Fu X."/>
            <person name="Pan Q."/>
            <person name="Wang Y."/>
            <person name="Lv Z."/>
            <person name="Lu X."/>
            <person name="Zhang F."/>
            <person name="Jiang W."/>
            <person name="Ma Y."/>
            <person name="Chen M."/>
            <person name="Hao X."/>
            <person name="Li L."/>
            <person name="Tang Y."/>
            <person name="Lv G."/>
            <person name="Zhou Y."/>
            <person name="Sun X."/>
            <person name="Brodelius P.E."/>
            <person name="Rose J.K.C."/>
            <person name="Tang K."/>
        </authorList>
    </citation>
    <scope>NUCLEOTIDE SEQUENCE [LARGE SCALE GENOMIC DNA]</scope>
    <source>
        <strain evidence="4">cv. Huhao1</strain>
        <tissue evidence="3">Leaf</tissue>
    </source>
</reference>
<comment type="caution">
    <text evidence="3">The sequence shown here is derived from an EMBL/GenBank/DDBJ whole genome shotgun (WGS) entry which is preliminary data.</text>
</comment>
<feature type="domain" description="FATC" evidence="2">
    <location>
        <begin position="169"/>
        <end position="205"/>
    </location>
</feature>
<dbReference type="STRING" id="35608.A0A2U1KH91"/>
<evidence type="ECO:0000259" key="2">
    <source>
        <dbReference type="PROSITE" id="PS51190"/>
    </source>
</evidence>
<dbReference type="PROSITE" id="PS51190">
    <property type="entry name" value="FATC"/>
    <property type="match status" value="1"/>
</dbReference>
<organism evidence="3 4">
    <name type="scientific">Artemisia annua</name>
    <name type="common">Sweet wormwood</name>
    <dbReference type="NCBI Taxonomy" id="35608"/>
    <lineage>
        <taxon>Eukaryota</taxon>
        <taxon>Viridiplantae</taxon>
        <taxon>Streptophyta</taxon>
        <taxon>Embryophyta</taxon>
        <taxon>Tracheophyta</taxon>
        <taxon>Spermatophyta</taxon>
        <taxon>Magnoliopsida</taxon>
        <taxon>eudicotyledons</taxon>
        <taxon>Gunneridae</taxon>
        <taxon>Pentapetalae</taxon>
        <taxon>asterids</taxon>
        <taxon>campanulids</taxon>
        <taxon>Asterales</taxon>
        <taxon>Asteraceae</taxon>
        <taxon>Asteroideae</taxon>
        <taxon>Anthemideae</taxon>
        <taxon>Artemisiinae</taxon>
        <taxon>Artemisia</taxon>
    </lineage>
</organism>
<dbReference type="SMART" id="SM01343">
    <property type="entry name" value="FATC"/>
    <property type="match status" value="1"/>
</dbReference>
<dbReference type="OrthoDB" id="5570127at2759"/>
<dbReference type="EMBL" id="PKPP01018711">
    <property type="protein sequence ID" value="PWA36144.1"/>
    <property type="molecule type" value="Genomic_DNA"/>
</dbReference>
<protein>
    <submittedName>
        <fullName evidence="3">Armadillo-type fold</fullName>
    </submittedName>
</protein>
<evidence type="ECO:0000313" key="4">
    <source>
        <dbReference type="Proteomes" id="UP000245207"/>
    </source>
</evidence>
<evidence type="ECO:0000313" key="3">
    <source>
        <dbReference type="EMBL" id="PWA36144.1"/>
    </source>
</evidence>
<dbReference type="Proteomes" id="UP000245207">
    <property type="component" value="Unassembled WGS sequence"/>
</dbReference>
<dbReference type="Pfam" id="PF02260">
    <property type="entry name" value="FATC"/>
    <property type="match status" value="1"/>
</dbReference>
<dbReference type="AlphaFoldDB" id="A0A2U1KH91"/>
<sequence length="205" mass="23908">MFLWVALCCDILLFHQVCRQIMSKLETAHQSLLLLRYRTYLHLKCPRSVYLRPYIGSQNRKLRTPKDKRPRSLENNRILGTCHYFLTSGIIRISQIWLSELLHMIIDTRRKTSLGAELLGPTVVLNYATMETNDPDVSYRACICWRLLSIMKDTKEFLDPILNSGMEENSVDPPQSVQRGVTELVEAALLPRNLCMMDPTWHPWF</sequence>
<feature type="chain" id="PRO_5015415352" evidence="1">
    <location>
        <begin position="20"/>
        <end position="205"/>
    </location>
</feature>
<name>A0A2U1KH91_ARTAN</name>
<proteinExistence type="predicted"/>
<keyword evidence="1" id="KW-0732">Signal</keyword>
<accession>A0A2U1KH91</accession>
<gene>
    <name evidence="3" type="ORF">CTI12_AA602810</name>
</gene>
<keyword evidence="4" id="KW-1185">Reference proteome</keyword>
<dbReference type="InterPro" id="IPR003152">
    <property type="entry name" value="FATC_dom"/>
</dbReference>
<feature type="signal peptide" evidence="1">
    <location>
        <begin position="1"/>
        <end position="19"/>
    </location>
</feature>